<feature type="region of interest" description="Disordered" evidence="1">
    <location>
        <begin position="1"/>
        <end position="214"/>
    </location>
</feature>
<organism evidence="3 4">
    <name type="scientific">Rotaria magnacalcarata</name>
    <dbReference type="NCBI Taxonomy" id="392030"/>
    <lineage>
        <taxon>Eukaryota</taxon>
        <taxon>Metazoa</taxon>
        <taxon>Spiralia</taxon>
        <taxon>Gnathifera</taxon>
        <taxon>Rotifera</taxon>
        <taxon>Eurotatoria</taxon>
        <taxon>Bdelloidea</taxon>
        <taxon>Philodinida</taxon>
        <taxon>Philodinidae</taxon>
        <taxon>Rotaria</taxon>
    </lineage>
</organism>
<dbReference type="EMBL" id="CAJOBF010000293">
    <property type="protein sequence ID" value="CAF3792385.1"/>
    <property type="molecule type" value="Genomic_DNA"/>
</dbReference>
<evidence type="ECO:0000256" key="1">
    <source>
        <dbReference type="SAM" id="MobiDB-lite"/>
    </source>
</evidence>
<gene>
    <name evidence="3" type="ORF">UXM345_LOCUS4311</name>
    <name evidence="2" type="ORF">XDN619_LOCUS31843</name>
</gene>
<feature type="compositionally biased region" description="Basic and acidic residues" evidence="1">
    <location>
        <begin position="86"/>
        <end position="174"/>
    </location>
</feature>
<evidence type="ECO:0000313" key="4">
    <source>
        <dbReference type="Proteomes" id="UP000663842"/>
    </source>
</evidence>
<feature type="compositionally biased region" description="Basic and acidic residues" evidence="1">
    <location>
        <begin position="42"/>
        <end position="56"/>
    </location>
</feature>
<feature type="compositionally biased region" description="Polar residues" evidence="1">
    <location>
        <begin position="197"/>
        <end position="213"/>
    </location>
</feature>
<dbReference type="EMBL" id="CAJNRG010015848">
    <property type="protein sequence ID" value="CAF2182889.1"/>
    <property type="molecule type" value="Genomic_DNA"/>
</dbReference>
<feature type="compositionally biased region" description="Low complexity" evidence="1">
    <location>
        <begin position="57"/>
        <end position="72"/>
    </location>
</feature>
<evidence type="ECO:0000313" key="2">
    <source>
        <dbReference type="EMBL" id="CAF2182889.1"/>
    </source>
</evidence>
<feature type="region of interest" description="Disordered" evidence="1">
    <location>
        <begin position="486"/>
        <end position="545"/>
    </location>
</feature>
<comment type="caution">
    <text evidence="3">The sequence shown here is derived from an EMBL/GenBank/DDBJ whole genome shotgun (WGS) entry which is preliminary data.</text>
</comment>
<feature type="compositionally biased region" description="Polar residues" evidence="1">
    <location>
        <begin position="707"/>
        <end position="717"/>
    </location>
</feature>
<feature type="region of interest" description="Disordered" evidence="1">
    <location>
        <begin position="598"/>
        <end position="647"/>
    </location>
</feature>
<feature type="region of interest" description="Disordered" evidence="1">
    <location>
        <begin position="797"/>
        <end position="833"/>
    </location>
</feature>
<proteinExistence type="predicted"/>
<dbReference type="AlphaFoldDB" id="A0A819AZU3"/>
<feature type="compositionally biased region" description="Polar residues" evidence="1">
    <location>
        <begin position="808"/>
        <end position="833"/>
    </location>
</feature>
<reference evidence="3" key="1">
    <citation type="submission" date="2021-02" db="EMBL/GenBank/DDBJ databases">
        <authorList>
            <person name="Nowell W R."/>
        </authorList>
    </citation>
    <scope>NUCLEOTIDE SEQUENCE</scope>
</reference>
<sequence length="833" mass="96424">MASVSDEIPSMKGNGVKSSPAANKASVESGKTKSIKTKSSTKKTDEKKEQVEEKQKQPSTSTPTESNNSLSTKSDVEEGSNFNPSKEIKEENHDSKIQEQKSHENKPQEQENHDVKPQEQENHDNKPQEQENHDVKPQEQENHDSNPQEQENHDSNPQEQEKHDNKPQEQEKPVQKSRSVNFASTTAVDTDAPKLRPSNSFNTRPSYSPSKPSRQAIDFIDTLVESYRLETSNSTLPIQEETKYVPKTSHSRINPNWREHRTRRLMNRLEELSLWDREEELKASQAQALREQKWEQILDRQRNHDLCLSLMRQRHESEMESAIKLDPGVTGINDENTSATIANAVNLSIALNGFTNDVPPTPQSLKRRVRQDEEKTVELKTPLGRYRQFEKNMTNKLDKINQKLKPDREIMNAYNPNSISLSSASVPLFSETYSALLSVPDTYSSNKYNQYHYGVASYLHQPYHASSPDFETRLRSYANRDVRVPLKEQANDYKDYGDDKADEYNRSNLIDNGHSTKYRSNPIDNEYHRKYRSNSTDDGYYSKHRSNRIDEDYDSKYLSSPIDEEYTLKYRSNPIDEDYSPKHRSKLVDDEYEPKYRSKLTDDDYNPKCRTKLADDDYNPKYRSKHVDEEYNHKYRSTPINDDDEDYYPKYRSKHVDEEYNHKYRSTPIDDDDEDYYPKYRTKPIDDNYYTKYRSTLASKLDYSPPRRTTSLASPTASALYDPSTIPTTPREYSLIHSRPPASKSIHLRSLNDDLNAITRFSTETSKKILQTIGDSTNDSSIKPFSSTIAPKKYASIHTQDSDGENIDCNSSRNYSSKTMHQPTEIISLSSTR</sequence>
<accession>A0A819AZU3</accession>
<feature type="region of interest" description="Disordered" evidence="1">
    <location>
        <begin position="704"/>
        <end position="726"/>
    </location>
</feature>
<evidence type="ECO:0000313" key="3">
    <source>
        <dbReference type="EMBL" id="CAF3792385.1"/>
    </source>
</evidence>
<feature type="compositionally biased region" description="Polar residues" evidence="1">
    <location>
        <begin position="506"/>
        <end position="523"/>
    </location>
</feature>
<protein>
    <submittedName>
        <fullName evidence="3">Uncharacterized protein</fullName>
    </submittedName>
</protein>
<dbReference type="Proteomes" id="UP000663887">
    <property type="component" value="Unassembled WGS sequence"/>
</dbReference>
<feature type="compositionally biased region" description="Polar residues" evidence="1">
    <location>
        <begin position="176"/>
        <end position="188"/>
    </location>
</feature>
<name>A0A819AZU3_9BILA</name>
<dbReference type="Proteomes" id="UP000663842">
    <property type="component" value="Unassembled WGS sequence"/>
</dbReference>
<feature type="compositionally biased region" description="Basic and acidic residues" evidence="1">
    <location>
        <begin position="486"/>
        <end position="505"/>
    </location>
</feature>
<feature type="compositionally biased region" description="Basic and acidic residues" evidence="1">
    <location>
        <begin position="598"/>
        <end position="633"/>
    </location>
</feature>